<feature type="chain" id="PRO_5040271472" description="FYVE-type zinc finger domain-containing protein" evidence="2">
    <location>
        <begin position="20"/>
        <end position="1307"/>
    </location>
</feature>
<organism evidence="4 5">
    <name type="scientific">Blomia tropicalis</name>
    <name type="common">Mite</name>
    <dbReference type="NCBI Taxonomy" id="40697"/>
    <lineage>
        <taxon>Eukaryota</taxon>
        <taxon>Metazoa</taxon>
        <taxon>Ecdysozoa</taxon>
        <taxon>Arthropoda</taxon>
        <taxon>Chelicerata</taxon>
        <taxon>Arachnida</taxon>
        <taxon>Acari</taxon>
        <taxon>Acariformes</taxon>
        <taxon>Sarcoptiformes</taxon>
        <taxon>Astigmata</taxon>
        <taxon>Glycyphagoidea</taxon>
        <taxon>Echimyopodidae</taxon>
        <taxon>Blomia</taxon>
    </lineage>
</organism>
<dbReference type="Gene3D" id="3.30.40.10">
    <property type="entry name" value="Zinc/RING finger domain, C3HC4 (zinc finger)"/>
    <property type="match status" value="1"/>
</dbReference>
<keyword evidence="5" id="KW-1185">Reference proteome</keyword>
<dbReference type="EMBL" id="JAPWDV010000003">
    <property type="protein sequence ID" value="KAJ6216685.1"/>
    <property type="molecule type" value="Genomic_DNA"/>
</dbReference>
<proteinExistence type="predicted"/>
<dbReference type="InterPro" id="IPR013083">
    <property type="entry name" value="Znf_RING/FYVE/PHD"/>
</dbReference>
<dbReference type="Gene3D" id="2.60.40.10">
    <property type="entry name" value="Immunoglobulins"/>
    <property type="match status" value="1"/>
</dbReference>
<dbReference type="InterPro" id="IPR013783">
    <property type="entry name" value="Ig-like_fold"/>
</dbReference>
<evidence type="ECO:0000313" key="4">
    <source>
        <dbReference type="EMBL" id="KAJ6216685.1"/>
    </source>
</evidence>
<dbReference type="InterPro" id="IPR041282">
    <property type="entry name" value="FYVE_2"/>
</dbReference>
<evidence type="ECO:0000256" key="2">
    <source>
        <dbReference type="SAM" id="SignalP"/>
    </source>
</evidence>
<keyword evidence="2" id="KW-0732">Signal</keyword>
<protein>
    <recommendedName>
        <fullName evidence="3">FYVE-type zinc finger domain-containing protein</fullName>
    </recommendedName>
</protein>
<feature type="region of interest" description="Disordered" evidence="1">
    <location>
        <begin position="1062"/>
        <end position="1106"/>
    </location>
</feature>
<feature type="signal peptide" evidence="2">
    <location>
        <begin position="1"/>
        <end position="19"/>
    </location>
</feature>
<dbReference type="SUPFAM" id="SSF57903">
    <property type="entry name" value="FYVE/PHD zinc finger"/>
    <property type="match status" value="1"/>
</dbReference>
<feature type="compositionally biased region" description="Acidic residues" evidence="1">
    <location>
        <begin position="1089"/>
        <end position="1105"/>
    </location>
</feature>
<dbReference type="Pfam" id="PF02318">
    <property type="entry name" value="FYVE_2"/>
    <property type="match status" value="1"/>
</dbReference>
<feature type="compositionally biased region" description="Low complexity" evidence="1">
    <location>
        <begin position="803"/>
        <end position="812"/>
    </location>
</feature>
<dbReference type="OMA" id="QRTSYWE"/>
<dbReference type="InterPro" id="IPR036179">
    <property type="entry name" value="Ig-like_dom_sf"/>
</dbReference>
<name>A0A9Q0RJT4_BLOTA</name>
<dbReference type="InterPro" id="IPR011011">
    <property type="entry name" value="Znf_FYVE_PHD"/>
</dbReference>
<accession>A0A9Q0RJT4</accession>
<feature type="compositionally biased region" description="Polar residues" evidence="1">
    <location>
        <begin position="1077"/>
        <end position="1086"/>
    </location>
</feature>
<dbReference type="SUPFAM" id="SSF48726">
    <property type="entry name" value="Immunoglobulin"/>
    <property type="match status" value="1"/>
</dbReference>
<sequence length="1307" mass="147941">MFLLLILIVLGLFALLSHLYPDEKTSSTFDKHRIVPQRYLYLLSSLPLPPISSFQRSNDKCLSNVSNGNGIELQSSSSNSKLLNLQQLKQQAKLKIDEQDNNNDDDSIRMEPYINGYDHVDDDQFVDIEHSSSTLNEDNSCLLCNQPFNLLQKRRFTCKVCALDVCRNCSICDDPDWICTVCDQQRTISGQLHCKSWLCKRLRLNADKELIHLINAKLRFESERSLKDKTIDVGQCSSILEHANGFNNEMAANNNNNNNINLHHHMEHLMALRSDVELIIVKLLGIDTIDYAHVGLLFDDVQYSDLIQTHTETLANQLSTLQNSILSAQSGNEPSLSPTDAYGCLERLLDEISEQSFHLNPLRPMLKLDLQTFIRQQCATYEHLLANSIINQIVEESQSRFMTAGSAVQSLKSGNTASTRSSSVSGHYSPISSYAITPTTNGYNRVRSSCSVDLVDQRIYSSIESDLSQDSGIKLINNNSTWQDNWLFKKHKENRSYHQYHLNSDIHYGYMALALSDPVPMLIPNPSQPFEGPMIGDSDIEQVSDLSEHNSETGSIEDLFSDLEEEEEDDNDNEEVKSELQKLKSSTEDVAGRKIGSTLPKIMINVNVSKEALRDIRNQIKLKRWSKIKVPEFVPPELRTICNSIPNSHHFNLECVPSITLKPGNATIHSGIVAQYCVKANGMLPIYFAWYKDGQLIACSDDCAAAESSISMEDNDETKCKQVARIYFGIRRPIYRRTVETRSLSTSPYRLIVFNENECILEMKRTTPTLSGSYSVVAYSHAGYDWTDFVVNIDRTHFSATIPTTTVSSSPRPIRRRPQNKPRKSLVCTVIEQQQLAIINHLTKAVAEKNAVNNKVLEVERSSLIEKHDQPQSNIPNFKQRTWTEREREMSEERNGKLQHQNDYIDMKPDIIDLGDSDQPQSLGTLILEDTNSEKMCKSMDRDEDEHQSNDSQLTMSIADREHRKWLNPDVELLNNPYTAESIEQRTRQSMEDKNEEINHVVNDSENNDDDDDDVNAIEKKKFFSDRDITRYKRDYYLPKNRPISEDGQVFSILNTIGNVSNGGNNKNEHSSKKQQDSLTSTSNHSSDIDELDSVSEDVTQEDEPLASKCNQIPTIIETTIPEIGLETIAESGISLTESDSIQTNEPLEMSTKPMIIATEVKNPTSTEKPVSNGIHSSMEDIPKNRKLKDSTLAKLPSVKNLVNLFSKENHQPKQIQPNHNSNASNGIHNQRETMLKVNGLTNVPTQVRTNNYKVHSLTARSMPREFREQTSKQMARSTNRISLANELLGTPTTLEETEQSSLVDSK</sequence>
<comment type="caution">
    <text evidence="4">The sequence shown here is derived from an EMBL/GenBank/DDBJ whole genome shotgun (WGS) entry which is preliminary data.</text>
</comment>
<evidence type="ECO:0000259" key="3">
    <source>
        <dbReference type="Pfam" id="PF02318"/>
    </source>
</evidence>
<feature type="region of interest" description="Disordered" evidence="1">
    <location>
        <begin position="803"/>
        <end position="822"/>
    </location>
</feature>
<gene>
    <name evidence="4" type="ORF">RDWZM_007842</name>
</gene>
<feature type="domain" description="FYVE-type zinc finger" evidence="3">
    <location>
        <begin position="133"/>
        <end position="197"/>
    </location>
</feature>
<evidence type="ECO:0000313" key="5">
    <source>
        <dbReference type="Proteomes" id="UP001142055"/>
    </source>
</evidence>
<reference evidence="4" key="1">
    <citation type="submission" date="2022-12" db="EMBL/GenBank/DDBJ databases">
        <title>Genome assemblies of Blomia tropicalis.</title>
        <authorList>
            <person name="Cui Y."/>
        </authorList>
    </citation>
    <scope>NUCLEOTIDE SEQUENCE</scope>
    <source>
        <tissue evidence="4">Adult mites</tissue>
    </source>
</reference>
<evidence type="ECO:0000256" key="1">
    <source>
        <dbReference type="SAM" id="MobiDB-lite"/>
    </source>
</evidence>
<feature type="compositionally biased region" description="Basic residues" evidence="1">
    <location>
        <begin position="813"/>
        <end position="822"/>
    </location>
</feature>
<feature type="compositionally biased region" description="Basic and acidic residues" evidence="1">
    <location>
        <begin position="1067"/>
        <end position="1076"/>
    </location>
</feature>
<dbReference type="Proteomes" id="UP001142055">
    <property type="component" value="Chromosome 3"/>
</dbReference>